<protein>
    <submittedName>
        <fullName evidence="1">Uncharacterized protein</fullName>
    </submittedName>
</protein>
<reference evidence="1" key="1">
    <citation type="journal article" date="2012" name="Nature">
        <title>The tomato genome sequence provides insights into fleshy fruit evolution.</title>
        <authorList>
            <consortium name="Tomato Genome Consortium"/>
        </authorList>
    </citation>
    <scope>NUCLEOTIDE SEQUENCE [LARGE SCALE GENOMIC DNA]</scope>
    <source>
        <strain evidence="1">cv. Heinz 1706</strain>
    </source>
</reference>
<reference evidence="1" key="2">
    <citation type="submission" date="2019-01" db="UniProtKB">
        <authorList>
            <consortium name="EnsemblPlants"/>
        </authorList>
    </citation>
    <scope>IDENTIFICATION</scope>
    <source>
        <strain evidence="1">cv. Heinz 1706</strain>
    </source>
</reference>
<sequence>MADEKITPMSGKSFASATERIQSWNGSLQVVTRRVKQKLAHKKRKVPLFVWTSMGASLIFNYIDVAEEERALLSHLTVKATLKLFRFSFSELRDGFNSNYDFVEVDTV</sequence>
<organism evidence="1">
    <name type="scientific">Solanum lycopersicum</name>
    <name type="common">Tomato</name>
    <name type="synonym">Lycopersicon esculentum</name>
    <dbReference type="NCBI Taxonomy" id="4081"/>
    <lineage>
        <taxon>Eukaryota</taxon>
        <taxon>Viridiplantae</taxon>
        <taxon>Streptophyta</taxon>
        <taxon>Embryophyta</taxon>
        <taxon>Tracheophyta</taxon>
        <taxon>Spermatophyta</taxon>
        <taxon>Magnoliopsida</taxon>
        <taxon>eudicotyledons</taxon>
        <taxon>Gunneridae</taxon>
        <taxon>Pentapetalae</taxon>
        <taxon>asterids</taxon>
        <taxon>lamiids</taxon>
        <taxon>Solanales</taxon>
        <taxon>Solanaceae</taxon>
        <taxon>Solanoideae</taxon>
        <taxon>Solaneae</taxon>
        <taxon>Solanum</taxon>
        <taxon>Solanum subgen. Lycopersicon</taxon>
    </lineage>
</organism>
<evidence type="ECO:0000313" key="2">
    <source>
        <dbReference type="Proteomes" id="UP000004994"/>
    </source>
</evidence>
<dbReference type="InParanoid" id="A0A3Q7F344"/>
<dbReference type="Gramene" id="Solyc02g076695.1.1">
    <property type="protein sequence ID" value="Solyc02g076695.1.1"/>
    <property type="gene ID" value="Solyc02g076695.1"/>
</dbReference>
<dbReference type="AlphaFoldDB" id="A0A3Q7F344"/>
<name>A0A3Q7F344_SOLLC</name>
<proteinExistence type="predicted"/>
<evidence type="ECO:0000313" key="1">
    <source>
        <dbReference type="EnsemblPlants" id="Solyc02g076695.1.1"/>
    </source>
</evidence>
<dbReference type="STRING" id="4081.A0A3Q7F344"/>
<dbReference type="EnsemblPlants" id="Solyc02g076695.1.1">
    <property type="protein sequence ID" value="Solyc02g076695.1.1"/>
    <property type="gene ID" value="Solyc02g076695.1"/>
</dbReference>
<accession>A0A3Q7F344</accession>
<dbReference type="Proteomes" id="UP000004994">
    <property type="component" value="Chromosome 2"/>
</dbReference>
<keyword evidence="2" id="KW-1185">Reference proteome</keyword>